<dbReference type="AlphaFoldDB" id="A0A9W9D1G6"/>
<dbReference type="OrthoDB" id="1715191at2759"/>
<dbReference type="Proteomes" id="UP001140453">
    <property type="component" value="Unassembled WGS sequence"/>
</dbReference>
<dbReference type="Pfam" id="PF10282">
    <property type="entry name" value="Lactonase"/>
    <property type="match status" value="1"/>
</dbReference>
<dbReference type="EMBL" id="JAPEVB010000001">
    <property type="protein sequence ID" value="KAJ4397472.1"/>
    <property type="molecule type" value="Genomic_DNA"/>
</dbReference>
<sequence>MHAIYNLCLAALTGRQVLADTHYFYAGYFTEALISGIEFDDEANTLTLVDNFTVSSGTSRWIAADSQLQNLYVAGDGIYQSYTINSDKSLTLTGANVSDTTSCTLGVSLALQNESPGTIFGVAYDAGCSGVAISVDSSGALVSQIANLTYDTSAGIHGLAISPDSQYVYSADDMGGRVWAHSYDGQTTLNYSSVTELQELDGTGARHLVVHPNGNWLYVIFESANEIGVYSRDATTGEVTNTNETYSLLPDGFSNGTSYWSSDVSVSNSSSTSPKYLLAFARGKDSNTTGWVNGFALDAETGAIAERIFVEEANGYGGTTNAVTPSPFSEEYFALTDEGVDFVEVWQITSNGSSASAVAHLDLDAGPVNVAWYS</sequence>
<comment type="caution">
    <text evidence="2">The sequence shown here is derived from an EMBL/GenBank/DDBJ whole genome shotgun (WGS) entry which is preliminary data.</text>
</comment>
<dbReference type="SUPFAM" id="SSF75011">
    <property type="entry name" value="3-carboxy-cis,cis-mucoante lactonizing enzyme"/>
    <property type="match status" value="1"/>
</dbReference>
<evidence type="ECO:0008006" key="4">
    <source>
        <dbReference type="Google" id="ProtNLM"/>
    </source>
</evidence>
<dbReference type="GO" id="GO:0017057">
    <property type="term" value="F:6-phosphogluconolactonase activity"/>
    <property type="evidence" value="ECO:0007669"/>
    <property type="project" value="TreeGrafter"/>
</dbReference>
<dbReference type="InterPro" id="IPR050282">
    <property type="entry name" value="Cycloisomerase_2"/>
</dbReference>
<dbReference type="PANTHER" id="PTHR30344">
    <property type="entry name" value="6-PHOSPHOGLUCONOLACTONASE-RELATED"/>
    <property type="match status" value="1"/>
</dbReference>
<dbReference type="Gene3D" id="2.130.10.10">
    <property type="entry name" value="YVTN repeat-like/Quinoprotein amine dehydrogenase"/>
    <property type="match status" value="1"/>
</dbReference>
<name>A0A9W9D1G6_9PEZI</name>
<protein>
    <recommendedName>
        <fullName evidence="4">Carboxy-cis,cis-muconate cyclase</fullName>
    </recommendedName>
</protein>
<gene>
    <name evidence="2" type="ORF">N0V93_001701</name>
</gene>
<proteinExistence type="inferred from homology"/>
<evidence type="ECO:0000256" key="1">
    <source>
        <dbReference type="ARBA" id="ARBA00005564"/>
    </source>
</evidence>
<evidence type="ECO:0000313" key="2">
    <source>
        <dbReference type="EMBL" id="KAJ4397472.1"/>
    </source>
</evidence>
<organism evidence="2 3">
    <name type="scientific">Gnomoniopsis smithogilvyi</name>
    <dbReference type="NCBI Taxonomy" id="1191159"/>
    <lineage>
        <taxon>Eukaryota</taxon>
        <taxon>Fungi</taxon>
        <taxon>Dikarya</taxon>
        <taxon>Ascomycota</taxon>
        <taxon>Pezizomycotina</taxon>
        <taxon>Sordariomycetes</taxon>
        <taxon>Sordariomycetidae</taxon>
        <taxon>Diaporthales</taxon>
        <taxon>Gnomoniaceae</taxon>
        <taxon>Gnomoniopsis</taxon>
    </lineage>
</organism>
<comment type="similarity">
    <text evidence="1">Belongs to the cycloisomerase 2 family.</text>
</comment>
<evidence type="ECO:0000313" key="3">
    <source>
        <dbReference type="Proteomes" id="UP001140453"/>
    </source>
</evidence>
<dbReference type="PANTHER" id="PTHR30344:SF4">
    <property type="entry name" value="CYCLASE, PUTATIVE (AFU_ORTHOLOGUE AFUA_6G11580)-RELATED"/>
    <property type="match status" value="1"/>
</dbReference>
<dbReference type="InterPro" id="IPR015943">
    <property type="entry name" value="WD40/YVTN_repeat-like_dom_sf"/>
</dbReference>
<dbReference type="InterPro" id="IPR019405">
    <property type="entry name" value="Lactonase_7-beta_prop"/>
</dbReference>
<accession>A0A9W9D1G6</accession>
<reference evidence="2" key="1">
    <citation type="submission" date="2022-10" db="EMBL/GenBank/DDBJ databases">
        <title>Tapping the CABI collections for fungal endophytes: first genome assemblies for Collariella, Neodidymelliopsis, Ascochyta clinopodiicola, Didymella pomorum, Didymosphaeria variabile, Neocosmospora piperis and Neocucurbitaria cava.</title>
        <authorList>
            <person name="Hill R."/>
        </authorList>
    </citation>
    <scope>NUCLEOTIDE SEQUENCE</scope>
    <source>
        <strain evidence="2">IMI 355082</strain>
    </source>
</reference>
<keyword evidence="3" id="KW-1185">Reference proteome</keyword>